<dbReference type="SUPFAM" id="SSF56672">
    <property type="entry name" value="DNA/RNA polymerases"/>
    <property type="match status" value="1"/>
</dbReference>
<evidence type="ECO:0000256" key="3">
    <source>
        <dbReference type="ARBA" id="ARBA00022695"/>
    </source>
</evidence>
<evidence type="ECO:0000313" key="10">
    <source>
        <dbReference type="EMBL" id="WVZ93413.1"/>
    </source>
</evidence>
<keyword evidence="4" id="KW-0540">Nuclease</keyword>
<dbReference type="Pfam" id="PF00078">
    <property type="entry name" value="RVT_1"/>
    <property type="match status" value="1"/>
</dbReference>
<dbReference type="GO" id="GO:0003676">
    <property type="term" value="F:nucleic acid binding"/>
    <property type="evidence" value="ECO:0007669"/>
    <property type="project" value="InterPro"/>
</dbReference>
<accession>A0AAQ3ULA2</accession>
<dbReference type="Proteomes" id="UP001341281">
    <property type="component" value="Chromosome 09"/>
</dbReference>
<dbReference type="Gene3D" id="3.10.10.10">
    <property type="entry name" value="HIV Type 1 Reverse Transcriptase, subunit A, domain 1"/>
    <property type="match status" value="1"/>
</dbReference>
<evidence type="ECO:0000256" key="7">
    <source>
        <dbReference type="ARBA" id="ARBA00022918"/>
    </source>
</evidence>
<keyword evidence="2" id="KW-0808">Transferase</keyword>
<gene>
    <name evidence="10" type="ORF">U9M48_039393</name>
</gene>
<keyword evidence="1" id="KW-0645">Protease</keyword>
<dbReference type="PROSITE" id="PS50994">
    <property type="entry name" value="INTEGRASE"/>
    <property type="match status" value="1"/>
</dbReference>
<dbReference type="InterPro" id="IPR025724">
    <property type="entry name" value="GAG-pre-integrase_dom"/>
</dbReference>
<dbReference type="GO" id="GO:0006508">
    <property type="term" value="P:proteolysis"/>
    <property type="evidence" value="ECO:0007669"/>
    <property type="project" value="UniProtKB-KW"/>
</dbReference>
<evidence type="ECO:0000256" key="4">
    <source>
        <dbReference type="ARBA" id="ARBA00022722"/>
    </source>
</evidence>
<evidence type="ECO:0000259" key="8">
    <source>
        <dbReference type="PROSITE" id="PS50878"/>
    </source>
</evidence>
<keyword evidence="3" id="KW-0548">Nucleotidyltransferase</keyword>
<dbReference type="Pfam" id="PF13976">
    <property type="entry name" value="gag_pre-integrs"/>
    <property type="match status" value="1"/>
</dbReference>
<dbReference type="InterPro" id="IPR000477">
    <property type="entry name" value="RT_dom"/>
</dbReference>
<dbReference type="PANTHER" id="PTHR24559:SF452">
    <property type="entry name" value="INTEGRASE CATALYTIC DOMAIN-CONTAINING PROTEIN"/>
    <property type="match status" value="1"/>
</dbReference>
<dbReference type="GO" id="GO:0003964">
    <property type="term" value="F:RNA-directed DNA polymerase activity"/>
    <property type="evidence" value="ECO:0007669"/>
    <property type="project" value="UniProtKB-KW"/>
</dbReference>
<evidence type="ECO:0000256" key="6">
    <source>
        <dbReference type="ARBA" id="ARBA00022801"/>
    </source>
</evidence>
<dbReference type="InterPro" id="IPR043502">
    <property type="entry name" value="DNA/RNA_pol_sf"/>
</dbReference>
<evidence type="ECO:0000259" key="9">
    <source>
        <dbReference type="PROSITE" id="PS50994"/>
    </source>
</evidence>
<dbReference type="Gene3D" id="3.30.70.270">
    <property type="match status" value="1"/>
</dbReference>
<dbReference type="InterPro" id="IPR057670">
    <property type="entry name" value="SH3_retrovirus"/>
</dbReference>
<dbReference type="GO" id="GO:0015074">
    <property type="term" value="P:DNA integration"/>
    <property type="evidence" value="ECO:0007669"/>
    <property type="project" value="InterPro"/>
</dbReference>
<feature type="domain" description="Reverse transcriptase" evidence="8">
    <location>
        <begin position="133"/>
        <end position="312"/>
    </location>
</feature>
<evidence type="ECO:0000256" key="2">
    <source>
        <dbReference type="ARBA" id="ARBA00022679"/>
    </source>
</evidence>
<dbReference type="EMBL" id="CP144753">
    <property type="protein sequence ID" value="WVZ93413.1"/>
    <property type="molecule type" value="Genomic_DNA"/>
</dbReference>
<proteinExistence type="predicted"/>
<organism evidence="10 11">
    <name type="scientific">Paspalum notatum var. saurae</name>
    <dbReference type="NCBI Taxonomy" id="547442"/>
    <lineage>
        <taxon>Eukaryota</taxon>
        <taxon>Viridiplantae</taxon>
        <taxon>Streptophyta</taxon>
        <taxon>Embryophyta</taxon>
        <taxon>Tracheophyta</taxon>
        <taxon>Spermatophyta</taxon>
        <taxon>Magnoliopsida</taxon>
        <taxon>Liliopsida</taxon>
        <taxon>Poales</taxon>
        <taxon>Poaceae</taxon>
        <taxon>PACMAD clade</taxon>
        <taxon>Panicoideae</taxon>
        <taxon>Andropogonodae</taxon>
        <taxon>Paspaleae</taxon>
        <taxon>Paspalinae</taxon>
        <taxon>Paspalum</taxon>
    </lineage>
</organism>
<reference evidence="10 11" key="1">
    <citation type="submission" date="2024-02" db="EMBL/GenBank/DDBJ databases">
        <title>High-quality chromosome-scale genome assembly of Pensacola bahiagrass (Paspalum notatum Flugge var. saurae).</title>
        <authorList>
            <person name="Vega J.M."/>
            <person name="Podio M."/>
            <person name="Orjuela J."/>
            <person name="Siena L.A."/>
            <person name="Pessino S.C."/>
            <person name="Combes M.C."/>
            <person name="Mariac C."/>
            <person name="Albertini E."/>
            <person name="Pupilli F."/>
            <person name="Ortiz J.P.A."/>
            <person name="Leblanc O."/>
        </authorList>
    </citation>
    <scope>NUCLEOTIDE SEQUENCE [LARGE SCALE GENOMIC DNA]</scope>
    <source>
        <strain evidence="10">R1</strain>
        <tissue evidence="10">Leaf</tissue>
    </source>
</reference>
<evidence type="ECO:0000256" key="5">
    <source>
        <dbReference type="ARBA" id="ARBA00022759"/>
    </source>
</evidence>
<dbReference type="GO" id="GO:0008233">
    <property type="term" value="F:peptidase activity"/>
    <property type="evidence" value="ECO:0007669"/>
    <property type="project" value="UniProtKB-KW"/>
</dbReference>
<name>A0AAQ3ULA2_PASNO</name>
<dbReference type="GO" id="GO:0004519">
    <property type="term" value="F:endonuclease activity"/>
    <property type="evidence" value="ECO:0007669"/>
    <property type="project" value="UniProtKB-KW"/>
</dbReference>
<dbReference type="SUPFAM" id="SSF53098">
    <property type="entry name" value="Ribonuclease H-like"/>
    <property type="match status" value="1"/>
</dbReference>
<dbReference type="InterPro" id="IPR036397">
    <property type="entry name" value="RNaseH_sf"/>
</dbReference>
<dbReference type="Gene3D" id="3.30.420.10">
    <property type="entry name" value="Ribonuclease H-like superfamily/Ribonuclease H"/>
    <property type="match status" value="1"/>
</dbReference>
<evidence type="ECO:0000313" key="11">
    <source>
        <dbReference type="Proteomes" id="UP001341281"/>
    </source>
</evidence>
<dbReference type="Pfam" id="PF17919">
    <property type="entry name" value="RT_RNaseH_2"/>
    <property type="match status" value="1"/>
</dbReference>
<dbReference type="InterPro" id="IPR041577">
    <property type="entry name" value="RT_RNaseH_2"/>
</dbReference>
<feature type="domain" description="Integrase catalytic" evidence="9">
    <location>
        <begin position="637"/>
        <end position="733"/>
    </location>
</feature>
<sequence>MTAGNGERVACSSLFRAVEITVGCTNFSIDCYAMPIGGFDLVLGVAFLDARGPILWDFGQQTLCFQREDRRILWAGIDRQTKSAGHSINAGDDTLLDGLLDKLQAGTEAVAVHPYRYAHVQKDELERQSNELLRQGVIRPSSSAFSSPALLIRKHDGSWHLCIDYRVLNSKTIKDKFPIPVVEELLDELRGARYFTKLDLRSRYHQVLMDPADIHRTTFRTHQGLFEFLVMPFGLTNASATFQALMNTVLQKFLHRLVLVFFDDILIYSSSWAEHLQHINLVLQTLAAYQLFLKRSKRSFADPSMAYLGHVISTQGIAMDIDKVQAKRSIKDYGAIAAPLTRLLRKEGFRALRTAITQAPVLQLPDFQLPFIVECDASGTGFGVVLHQGSGAVAFFSRPIAPYHAKLAAYEREMIGLGLKKTRSFARGKLDVRVSNGAKVAVLAVGTYHSSLPSGLVLELNNCYFIPALSKNIISSSYLEEDGGYEIIIKKKCCSIYLNNMLYAHCPLVNGLYVLNLKDEPILNINAKRLKPSGLNPAYIRHCRLGHINKKRVEKLHKDGLLDSFDYESFETCESCLLGKMTKAPFTGQGERASELLALVHTDVCGPMNSVARGGFQYFITFTDDFSSTESLGKVIKFLRSDRGGEYLSQEFNDHLKSCGIVPQLTPPGTPQWNGVFERRNRTLLDMVRSMMSQTDLPLSFWGYALETAAFTLNRVPSKSVEKTPYEIWTEKCPKLSFLKIWGCETYVERLTSDKLHLKSDKCYFVGYLRETKGYYLYNREEAKTYKEAVMGPDSKKWMEAMRSEL</sequence>
<dbReference type="FunFam" id="3.10.10.10:FF:000007">
    <property type="entry name" value="Retrovirus-related Pol polyprotein from transposon 17.6-like Protein"/>
    <property type="match status" value="1"/>
</dbReference>
<dbReference type="Pfam" id="PF25597">
    <property type="entry name" value="SH3_retrovirus"/>
    <property type="match status" value="1"/>
</dbReference>
<dbReference type="CDD" id="cd01647">
    <property type="entry name" value="RT_LTR"/>
    <property type="match status" value="1"/>
</dbReference>
<evidence type="ECO:0000256" key="1">
    <source>
        <dbReference type="ARBA" id="ARBA00022670"/>
    </source>
</evidence>
<dbReference type="InterPro" id="IPR012337">
    <property type="entry name" value="RNaseH-like_sf"/>
</dbReference>
<keyword evidence="5" id="KW-0255">Endonuclease</keyword>
<keyword evidence="6" id="KW-0378">Hydrolase</keyword>
<keyword evidence="11" id="KW-1185">Reference proteome</keyword>
<dbReference type="InterPro" id="IPR001584">
    <property type="entry name" value="Integrase_cat-core"/>
</dbReference>
<dbReference type="AlphaFoldDB" id="A0AAQ3ULA2"/>
<dbReference type="InterPro" id="IPR043128">
    <property type="entry name" value="Rev_trsase/Diguanyl_cyclase"/>
</dbReference>
<keyword evidence="7" id="KW-0695">RNA-directed DNA polymerase</keyword>
<dbReference type="PROSITE" id="PS50878">
    <property type="entry name" value="RT_POL"/>
    <property type="match status" value="1"/>
</dbReference>
<dbReference type="InterPro" id="IPR053134">
    <property type="entry name" value="RNA-dir_DNA_polymerase"/>
</dbReference>
<dbReference type="PANTHER" id="PTHR24559">
    <property type="entry name" value="TRANSPOSON TY3-I GAG-POL POLYPROTEIN"/>
    <property type="match status" value="1"/>
</dbReference>
<protein>
    <submittedName>
        <fullName evidence="10">Uncharacterized protein</fullName>
    </submittedName>
</protein>